<sequence length="70" mass="7666">PLLDFFSWILHFSSQSSSIISSFALPWGMFSSLLSFTLKAGTAGFAHVQRGATLSRDFCGRAKGLTHFSH</sequence>
<comment type="caution">
    <text evidence="1">The sequence shown here is derived from an EMBL/GenBank/DDBJ whole genome shotgun (WGS) entry which is preliminary data.</text>
</comment>
<evidence type="ECO:0000313" key="2">
    <source>
        <dbReference type="Proteomes" id="UP001432027"/>
    </source>
</evidence>
<organism evidence="1 2">
    <name type="scientific">Pristionchus entomophagus</name>
    <dbReference type="NCBI Taxonomy" id="358040"/>
    <lineage>
        <taxon>Eukaryota</taxon>
        <taxon>Metazoa</taxon>
        <taxon>Ecdysozoa</taxon>
        <taxon>Nematoda</taxon>
        <taxon>Chromadorea</taxon>
        <taxon>Rhabditida</taxon>
        <taxon>Rhabditina</taxon>
        <taxon>Diplogasteromorpha</taxon>
        <taxon>Diplogasteroidea</taxon>
        <taxon>Neodiplogasteridae</taxon>
        <taxon>Pristionchus</taxon>
    </lineage>
</organism>
<dbReference type="EMBL" id="BTSX01000005">
    <property type="protein sequence ID" value="GMS98018.1"/>
    <property type="molecule type" value="Genomic_DNA"/>
</dbReference>
<evidence type="ECO:0008006" key="3">
    <source>
        <dbReference type="Google" id="ProtNLM"/>
    </source>
</evidence>
<gene>
    <name evidence="1" type="ORF">PENTCL1PPCAC_20193</name>
</gene>
<proteinExistence type="predicted"/>
<dbReference type="Proteomes" id="UP001432027">
    <property type="component" value="Unassembled WGS sequence"/>
</dbReference>
<feature type="non-terminal residue" evidence="1">
    <location>
        <position position="70"/>
    </location>
</feature>
<keyword evidence="2" id="KW-1185">Reference proteome</keyword>
<dbReference type="AlphaFoldDB" id="A0AAV5TUU9"/>
<evidence type="ECO:0000313" key="1">
    <source>
        <dbReference type="EMBL" id="GMS98018.1"/>
    </source>
</evidence>
<reference evidence="1" key="1">
    <citation type="submission" date="2023-10" db="EMBL/GenBank/DDBJ databases">
        <title>Genome assembly of Pristionchus species.</title>
        <authorList>
            <person name="Yoshida K."/>
            <person name="Sommer R.J."/>
        </authorList>
    </citation>
    <scope>NUCLEOTIDE SEQUENCE</scope>
    <source>
        <strain evidence="1">RS0144</strain>
    </source>
</reference>
<protein>
    <recommendedName>
        <fullName evidence="3">Ribosomal protein</fullName>
    </recommendedName>
</protein>
<feature type="non-terminal residue" evidence="1">
    <location>
        <position position="1"/>
    </location>
</feature>
<accession>A0AAV5TUU9</accession>
<name>A0AAV5TUU9_9BILA</name>